<name>A0A2M6Z3J7_9BACT</name>
<keyword evidence="1" id="KW-0175">Coiled coil</keyword>
<evidence type="ECO:0000313" key="2">
    <source>
        <dbReference type="EMBL" id="PIU46981.1"/>
    </source>
</evidence>
<evidence type="ECO:0000313" key="3">
    <source>
        <dbReference type="Proteomes" id="UP000228777"/>
    </source>
</evidence>
<comment type="caution">
    <text evidence="2">The sequence shown here is derived from an EMBL/GenBank/DDBJ whole genome shotgun (WGS) entry which is preliminary data.</text>
</comment>
<dbReference type="AlphaFoldDB" id="A0A2M6Z3J7"/>
<proteinExistence type="predicted"/>
<evidence type="ECO:0000256" key="1">
    <source>
        <dbReference type="SAM" id="Coils"/>
    </source>
</evidence>
<sequence length="81" mass="9928">MYFKNIYDNKIEKMRLEREIEGLRFVEFLKELKDNLEKTYDEISTLKGSDLSVRIVKTERIKQRILELKKEVSNLERKLKY</sequence>
<accession>A0A2M6Z3J7</accession>
<dbReference type="Proteomes" id="UP000228777">
    <property type="component" value="Unassembled WGS sequence"/>
</dbReference>
<organism evidence="2 3">
    <name type="scientific">bacterium (Candidatus Gribaldobacteria) CG07_land_8_20_14_0_80_33_18</name>
    <dbReference type="NCBI Taxonomy" id="2014272"/>
    <lineage>
        <taxon>Bacteria</taxon>
        <taxon>Candidatus Gribaldobacteria</taxon>
    </lineage>
</organism>
<feature type="coiled-coil region" evidence="1">
    <location>
        <begin position="26"/>
        <end position="78"/>
    </location>
</feature>
<gene>
    <name evidence="2" type="ORF">COS93_01205</name>
</gene>
<reference evidence="3" key="1">
    <citation type="submission" date="2017-09" db="EMBL/GenBank/DDBJ databases">
        <title>Depth-based differentiation of microbial function through sediment-hosted aquifers and enrichment of novel symbionts in the deep terrestrial subsurface.</title>
        <authorList>
            <person name="Probst A.J."/>
            <person name="Ladd B."/>
            <person name="Jarett J.K."/>
            <person name="Geller-Mcgrath D.E."/>
            <person name="Sieber C.M.K."/>
            <person name="Emerson J.B."/>
            <person name="Anantharaman K."/>
            <person name="Thomas B.C."/>
            <person name="Malmstrom R."/>
            <person name="Stieglmeier M."/>
            <person name="Klingl A."/>
            <person name="Woyke T."/>
            <person name="Ryan C.M."/>
            <person name="Banfield J.F."/>
        </authorList>
    </citation>
    <scope>NUCLEOTIDE SEQUENCE [LARGE SCALE GENOMIC DNA]</scope>
</reference>
<dbReference type="EMBL" id="PEWP01000020">
    <property type="protein sequence ID" value="PIU46981.1"/>
    <property type="molecule type" value="Genomic_DNA"/>
</dbReference>
<protein>
    <submittedName>
        <fullName evidence="2">Uncharacterized protein</fullName>
    </submittedName>
</protein>